<keyword evidence="2" id="KW-1185">Reference proteome</keyword>
<gene>
    <name evidence="1" type="ORF">FDT80_13675</name>
</gene>
<protein>
    <recommendedName>
        <fullName evidence="3">General secretion pathway protein N</fullName>
    </recommendedName>
</protein>
<evidence type="ECO:0000313" key="1">
    <source>
        <dbReference type="EMBL" id="TMM51792.1"/>
    </source>
</evidence>
<sequence>MLGALAVLLVFAVALIATLPVATLTRVAPLPPQVQSLAGTLWQGRAALREGYVLTWTTDIEFAALTADLRLSGADTQLAGQARVFWRGATVEGLTGRAGPGLLNLLEGTDGARCTMGARFVDVSGGWLGAAARAGGRIDLADGRCETRAVGADVPAMTIALGTQGRDAVAEITRADGGDLLGGLRVTGDRRAILRVEQAGAALVPGMPASGPSQLEYPF</sequence>
<dbReference type="EMBL" id="VANS01000003">
    <property type="protein sequence ID" value="TMM51792.1"/>
    <property type="molecule type" value="Genomic_DNA"/>
</dbReference>
<proteinExistence type="predicted"/>
<evidence type="ECO:0008006" key="3">
    <source>
        <dbReference type="Google" id="ProtNLM"/>
    </source>
</evidence>
<evidence type="ECO:0000313" key="2">
    <source>
        <dbReference type="Proteomes" id="UP000309550"/>
    </source>
</evidence>
<comment type="caution">
    <text evidence="1">The sequence shown here is derived from an EMBL/GenBank/DDBJ whole genome shotgun (WGS) entry which is preliminary data.</text>
</comment>
<organism evidence="1 2">
    <name type="scientific">Sulfitobacter sabulilitoris</name>
    <dbReference type="NCBI Taxonomy" id="2562655"/>
    <lineage>
        <taxon>Bacteria</taxon>
        <taxon>Pseudomonadati</taxon>
        <taxon>Pseudomonadota</taxon>
        <taxon>Alphaproteobacteria</taxon>
        <taxon>Rhodobacterales</taxon>
        <taxon>Roseobacteraceae</taxon>
        <taxon>Sulfitobacter</taxon>
    </lineage>
</organism>
<dbReference type="AlphaFoldDB" id="A0A5S3Q544"/>
<accession>A0A5S3Q544</accession>
<name>A0A5S3Q544_9RHOB</name>
<dbReference type="OrthoDB" id="7723925at2"/>
<reference evidence="1 2" key="1">
    <citation type="submission" date="2019-05" db="EMBL/GenBank/DDBJ databases">
        <title>Sulfitobacter sabulilitoris sp. nov., isolated from a marine sand.</title>
        <authorList>
            <person name="Yoon J.-H."/>
        </authorList>
    </citation>
    <scope>NUCLEOTIDE SEQUENCE [LARGE SCALE GENOMIC DNA]</scope>
    <source>
        <strain evidence="1 2">HSMS-29</strain>
    </source>
</reference>
<dbReference type="Proteomes" id="UP000309550">
    <property type="component" value="Unassembled WGS sequence"/>
</dbReference>